<dbReference type="AlphaFoldDB" id="A0A8S2RE88"/>
<evidence type="ECO:0000313" key="4">
    <source>
        <dbReference type="Proteomes" id="UP000682733"/>
    </source>
</evidence>
<dbReference type="Proteomes" id="UP000682733">
    <property type="component" value="Unassembled WGS sequence"/>
</dbReference>
<feature type="region of interest" description="Disordered" evidence="1">
    <location>
        <begin position="305"/>
        <end position="361"/>
    </location>
</feature>
<name>A0A8S2RE88_9BILA</name>
<evidence type="ECO:0000313" key="3">
    <source>
        <dbReference type="EMBL" id="CAF4146064.1"/>
    </source>
</evidence>
<evidence type="ECO:0008006" key="5">
    <source>
        <dbReference type="Google" id="ProtNLM"/>
    </source>
</evidence>
<dbReference type="EMBL" id="CAJNOK010021597">
    <property type="protein sequence ID" value="CAF1334682.1"/>
    <property type="molecule type" value="Genomic_DNA"/>
</dbReference>
<feature type="compositionally biased region" description="Low complexity" evidence="1">
    <location>
        <begin position="305"/>
        <end position="344"/>
    </location>
</feature>
<accession>A0A8S2RE88</accession>
<gene>
    <name evidence="2" type="ORF">OVA965_LOCUS30056</name>
    <name evidence="3" type="ORF">TMI583_LOCUS30851</name>
</gene>
<feature type="non-terminal residue" evidence="3">
    <location>
        <position position="1"/>
    </location>
</feature>
<organism evidence="3 4">
    <name type="scientific">Didymodactylos carnosus</name>
    <dbReference type="NCBI Taxonomy" id="1234261"/>
    <lineage>
        <taxon>Eukaryota</taxon>
        <taxon>Metazoa</taxon>
        <taxon>Spiralia</taxon>
        <taxon>Gnathifera</taxon>
        <taxon>Rotifera</taxon>
        <taxon>Eurotatoria</taxon>
        <taxon>Bdelloidea</taxon>
        <taxon>Philodinida</taxon>
        <taxon>Philodinidae</taxon>
        <taxon>Didymodactylos</taxon>
    </lineage>
</organism>
<comment type="caution">
    <text evidence="3">The sequence shown here is derived from an EMBL/GenBank/DDBJ whole genome shotgun (WGS) entry which is preliminary data.</text>
</comment>
<proteinExistence type="predicted"/>
<reference evidence="3" key="1">
    <citation type="submission" date="2021-02" db="EMBL/GenBank/DDBJ databases">
        <authorList>
            <person name="Nowell W R."/>
        </authorList>
    </citation>
    <scope>NUCLEOTIDE SEQUENCE</scope>
</reference>
<evidence type="ECO:0000313" key="2">
    <source>
        <dbReference type="EMBL" id="CAF1334682.1"/>
    </source>
</evidence>
<evidence type="ECO:0000256" key="1">
    <source>
        <dbReference type="SAM" id="MobiDB-lite"/>
    </source>
</evidence>
<protein>
    <recommendedName>
        <fullName evidence="5">Transposase</fullName>
    </recommendedName>
</protein>
<sequence>MLAFLIGLKSIAKQAPHGNSKSSIAHNYRRSLPSITTKIAEAVKSKTAADIYEQLISTASADEPRNLPQVKYQRQKHLKKQRLSNDELFNAVQLSYQINNFIRVCSFLDLATVFMHEQGEEQFSTLLARTPVLISDGELAFKNAFHSAFPKLHHIRCLNHYRKDVKLWLRNEFNKTNRALRNHTLTSSSTTTTPPMIVNEITNDDEVDEDDDSEVATVNQTPDDLYKLAKRSYIHKHLDDIIELLESETKQQFLQRNFHLTSTNKCYEIEPSTIPTVTQFDPEKILIDIRERAKLTSSSLSNAFSTFTNSDTNINDNNNDSNDNESQNAQQRPSQTGSTPSSPQLWRVPESMTRVEKARLL</sequence>
<dbReference type="EMBL" id="CAJOBA010043221">
    <property type="protein sequence ID" value="CAF4146064.1"/>
    <property type="molecule type" value="Genomic_DNA"/>
</dbReference>
<dbReference type="Proteomes" id="UP000677228">
    <property type="component" value="Unassembled WGS sequence"/>
</dbReference>